<feature type="region of interest" description="Disordered" evidence="1">
    <location>
        <begin position="156"/>
        <end position="204"/>
    </location>
</feature>
<dbReference type="OrthoDB" id="3044976at2759"/>
<proteinExistence type="predicted"/>
<evidence type="ECO:0000256" key="1">
    <source>
        <dbReference type="SAM" id="MobiDB-lite"/>
    </source>
</evidence>
<evidence type="ECO:0000313" key="3">
    <source>
        <dbReference type="Proteomes" id="UP000307440"/>
    </source>
</evidence>
<gene>
    <name evidence="2" type="ORF">FA15DRAFT_752837</name>
</gene>
<evidence type="ECO:0000313" key="2">
    <source>
        <dbReference type="EMBL" id="TFK29388.1"/>
    </source>
</evidence>
<dbReference type="Proteomes" id="UP000307440">
    <property type="component" value="Unassembled WGS sequence"/>
</dbReference>
<reference evidence="2 3" key="1">
    <citation type="journal article" date="2019" name="Nat. Ecol. Evol.">
        <title>Megaphylogeny resolves global patterns of mushroom evolution.</title>
        <authorList>
            <person name="Varga T."/>
            <person name="Krizsan K."/>
            <person name="Foldi C."/>
            <person name="Dima B."/>
            <person name="Sanchez-Garcia M."/>
            <person name="Sanchez-Ramirez S."/>
            <person name="Szollosi G.J."/>
            <person name="Szarkandi J.G."/>
            <person name="Papp V."/>
            <person name="Albert L."/>
            <person name="Andreopoulos W."/>
            <person name="Angelini C."/>
            <person name="Antonin V."/>
            <person name="Barry K.W."/>
            <person name="Bougher N.L."/>
            <person name="Buchanan P."/>
            <person name="Buyck B."/>
            <person name="Bense V."/>
            <person name="Catcheside P."/>
            <person name="Chovatia M."/>
            <person name="Cooper J."/>
            <person name="Damon W."/>
            <person name="Desjardin D."/>
            <person name="Finy P."/>
            <person name="Geml J."/>
            <person name="Haridas S."/>
            <person name="Hughes K."/>
            <person name="Justo A."/>
            <person name="Karasinski D."/>
            <person name="Kautmanova I."/>
            <person name="Kiss B."/>
            <person name="Kocsube S."/>
            <person name="Kotiranta H."/>
            <person name="LaButti K.M."/>
            <person name="Lechner B.E."/>
            <person name="Liimatainen K."/>
            <person name="Lipzen A."/>
            <person name="Lukacs Z."/>
            <person name="Mihaltcheva S."/>
            <person name="Morgado L.N."/>
            <person name="Niskanen T."/>
            <person name="Noordeloos M.E."/>
            <person name="Ohm R.A."/>
            <person name="Ortiz-Santana B."/>
            <person name="Ovrebo C."/>
            <person name="Racz N."/>
            <person name="Riley R."/>
            <person name="Savchenko A."/>
            <person name="Shiryaev A."/>
            <person name="Soop K."/>
            <person name="Spirin V."/>
            <person name="Szebenyi C."/>
            <person name="Tomsovsky M."/>
            <person name="Tulloss R.E."/>
            <person name="Uehling J."/>
            <person name="Grigoriev I.V."/>
            <person name="Vagvolgyi C."/>
            <person name="Papp T."/>
            <person name="Martin F.M."/>
            <person name="Miettinen O."/>
            <person name="Hibbett D.S."/>
            <person name="Nagy L.G."/>
        </authorList>
    </citation>
    <scope>NUCLEOTIDE SEQUENCE [LARGE SCALE GENOMIC DNA]</scope>
    <source>
        <strain evidence="2 3">CBS 121175</strain>
    </source>
</reference>
<feature type="region of interest" description="Disordered" evidence="1">
    <location>
        <begin position="74"/>
        <end position="143"/>
    </location>
</feature>
<organism evidence="2 3">
    <name type="scientific">Coprinopsis marcescibilis</name>
    <name type="common">Agaric fungus</name>
    <name type="synonym">Psathyrella marcescibilis</name>
    <dbReference type="NCBI Taxonomy" id="230819"/>
    <lineage>
        <taxon>Eukaryota</taxon>
        <taxon>Fungi</taxon>
        <taxon>Dikarya</taxon>
        <taxon>Basidiomycota</taxon>
        <taxon>Agaricomycotina</taxon>
        <taxon>Agaricomycetes</taxon>
        <taxon>Agaricomycetidae</taxon>
        <taxon>Agaricales</taxon>
        <taxon>Agaricineae</taxon>
        <taxon>Psathyrellaceae</taxon>
        <taxon>Coprinopsis</taxon>
    </lineage>
</organism>
<dbReference type="AlphaFoldDB" id="A0A5C3L9F4"/>
<feature type="region of interest" description="Disordered" evidence="1">
    <location>
        <begin position="1"/>
        <end position="55"/>
    </location>
</feature>
<accession>A0A5C3L9F4</accession>
<protein>
    <submittedName>
        <fullName evidence="2">Uncharacterized protein</fullName>
    </submittedName>
</protein>
<sequence length="229" mass="24703">MSFYARPDSPPPRQPSPEPVHTPLPSPHLRARDRLRPRTSSPLVPPGLAPPRTLVQSKSCDHLSADAEAARTEAARLGVSGTQTLRRRVRSNLEPAKYSYEPASSESSTPSHRRTFSVAHSSGLGSPAIPPVPPLPDSARGSPVFKASNVTPIYLPDLHELSPASEKRPSERKASKRPSIISLSSLASRSSSPPSPTEKQPRNIGMTCLKFFSLHKSSSRILRTGTTSS</sequence>
<dbReference type="EMBL" id="ML210150">
    <property type="protein sequence ID" value="TFK29388.1"/>
    <property type="molecule type" value="Genomic_DNA"/>
</dbReference>
<name>A0A5C3L9F4_COPMA</name>
<feature type="compositionally biased region" description="Low complexity" evidence="1">
    <location>
        <begin position="177"/>
        <end position="192"/>
    </location>
</feature>
<keyword evidence="3" id="KW-1185">Reference proteome</keyword>
<feature type="compositionally biased region" description="Basic and acidic residues" evidence="1">
    <location>
        <begin position="157"/>
        <end position="173"/>
    </location>
</feature>
<feature type="compositionally biased region" description="Pro residues" evidence="1">
    <location>
        <begin position="8"/>
        <end position="26"/>
    </location>
</feature>